<dbReference type="EMBL" id="MU074377">
    <property type="protein sequence ID" value="KAF5825257.1"/>
    <property type="molecule type" value="Genomic_DNA"/>
</dbReference>
<reference evidence="2" key="1">
    <citation type="submission" date="2017-08" db="EMBL/GenBank/DDBJ databases">
        <authorList>
            <person name="Polle J.E."/>
            <person name="Barry K."/>
            <person name="Cushman J."/>
            <person name="Schmutz J."/>
            <person name="Tran D."/>
            <person name="Hathwaick L.T."/>
            <person name="Yim W.C."/>
            <person name="Jenkins J."/>
            <person name="Mckie-Krisberg Z.M."/>
            <person name="Prochnik S."/>
            <person name="Lindquist E."/>
            <person name="Dockter R.B."/>
            <person name="Adam C."/>
            <person name="Molina H."/>
            <person name="Bunkerborg J."/>
            <person name="Jin E."/>
            <person name="Buchheim M."/>
            <person name="Magnuson J."/>
        </authorList>
    </citation>
    <scope>NUCLEOTIDE SEQUENCE</scope>
    <source>
        <strain evidence="2">CCAP 19/18</strain>
    </source>
</reference>
<feature type="region of interest" description="Disordered" evidence="1">
    <location>
        <begin position="1"/>
        <end position="168"/>
    </location>
</feature>
<organism evidence="2 3">
    <name type="scientific">Dunaliella salina</name>
    <name type="common">Green alga</name>
    <name type="synonym">Protococcus salinus</name>
    <dbReference type="NCBI Taxonomy" id="3046"/>
    <lineage>
        <taxon>Eukaryota</taxon>
        <taxon>Viridiplantae</taxon>
        <taxon>Chlorophyta</taxon>
        <taxon>core chlorophytes</taxon>
        <taxon>Chlorophyceae</taxon>
        <taxon>CS clade</taxon>
        <taxon>Chlamydomonadales</taxon>
        <taxon>Dunaliellaceae</taxon>
        <taxon>Dunaliella</taxon>
    </lineage>
</organism>
<accession>A0ABQ7FS97</accession>
<gene>
    <name evidence="2" type="ORF">DUNSADRAFT_12783</name>
</gene>
<feature type="compositionally biased region" description="Low complexity" evidence="1">
    <location>
        <begin position="73"/>
        <end position="85"/>
    </location>
</feature>
<evidence type="ECO:0000313" key="3">
    <source>
        <dbReference type="Proteomes" id="UP000815325"/>
    </source>
</evidence>
<comment type="caution">
    <text evidence="2">The sequence shown here is derived from an EMBL/GenBank/DDBJ whole genome shotgun (WGS) entry which is preliminary data.</text>
</comment>
<evidence type="ECO:0000256" key="1">
    <source>
        <dbReference type="SAM" id="MobiDB-lite"/>
    </source>
</evidence>
<evidence type="ECO:0000313" key="2">
    <source>
        <dbReference type="EMBL" id="KAF5825257.1"/>
    </source>
</evidence>
<keyword evidence="3" id="KW-1185">Reference proteome</keyword>
<feature type="compositionally biased region" description="Low complexity" evidence="1">
    <location>
        <begin position="38"/>
        <end position="52"/>
    </location>
</feature>
<protein>
    <submittedName>
        <fullName evidence="2">Uncharacterized protein</fullName>
    </submittedName>
</protein>
<feature type="compositionally biased region" description="Basic and acidic residues" evidence="1">
    <location>
        <begin position="59"/>
        <end position="72"/>
    </location>
</feature>
<feature type="compositionally biased region" description="Low complexity" evidence="1">
    <location>
        <begin position="138"/>
        <end position="156"/>
    </location>
</feature>
<feature type="non-terminal residue" evidence="2">
    <location>
        <position position="1"/>
    </location>
</feature>
<feature type="non-terminal residue" evidence="2">
    <location>
        <position position="237"/>
    </location>
</feature>
<dbReference type="Proteomes" id="UP000815325">
    <property type="component" value="Unassembled WGS sequence"/>
</dbReference>
<name>A0ABQ7FS97_DUNSA</name>
<sequence length="237" mass="24852">PRRAAAAASREMCAGMAPEEVGLSDSSQGYQPGDDEQSLSSSSDGESGAKPSSQRRAGKAGEHARQGNRSEGKGAQTGKTKQGQGSRDKGGDQGKQGQGSRKKEGGQGKQGQTKRGPGRPPKNPAPSSQPDGPDYIPATQQGEASAATAGASAKAAPAHEDVEDPTEIMNIVHAEEERAAEQGDEPKTLWFKPATLKFVELLAQSMHNADKQMDSGKQKTQKSWLSGVPEALMKFMQ</sequence>
<proteinExistence type="predicted"/>